<evidence type="ECO:0000256" key="10">
    <source>
        <dbReference type="ARBA" id="ARBA00023274"/>
    </source>
</evidence>
<evidence type="ECO:0000256" key="8">
    <source>
        <dbReference type="ARBA" id="ARBA00022884"/>
    </source>
</evidence>
<dbReference type="PANTHER" id="PTHR10335:SF17">
    <property type="entry name" value="FIBRILLARIN"/>
    <property type="match status" value="1"/>
</dbReference>
<dbReference type="GO" id="GO:0031428">
    <property type="term" value="C:box C/D methylation guide snoRNP complex"/>
    <property type="evidence" value="ECO:0007669"/>
    <property type="project" value="TreeGrafter"/>
</dbReference>
<dbReference type="OrthoDB" id="1859733at2759"/>
<evidence type="ECO:0000256" key="11">
    <source>
        <dbReference type="ARBA" id="ARBA00032245"/>
    </source>
</evidence>
<comment type="similarity">
    <text evidence="2">Belongs to the methyltransferase superfamily. Fibrillarin family.</text>
</comment>
<feature type="compositionally biased region" description="Gly residues" evidence="13">
    <location>
        <begin position="1"/>
        <end position="96"/>
    </location>
</feature>
<keyword evidence="15" id="KW-1185">Reference proteome</keyword>
<keyword evidence="8" id="KW-0694">RNA-binding</keyword>
<evidence type="ECO:0000256" key="3">
    <source>
        <dbReference type="ARBA" id="ARBA00015190"/>
    </source>
</evidence>
<dbReference type="GO" id="GO:0032040">
    <property type="term" value="C:small-subunit processome"/>
    <property type="evidence" value="ECO:0007669"/>
    <property type="project" value="TreeGrafter"/>
</dbReference>
<organism evidence="14">
    <name type="scientific">Absidia glauca</name>
    <name type="common">Pin mould</name>
    <dbReference type="NCBI Taxonomy" id="4829"/>
    <lineage>
        <taxon>Eukaryota</taxon>
        <taxon>Fungi</taxon>
        <taxon>Fungi incertae sedis</taxon>
        <taxon>Mucoromycota</taxon>
        <taxon>Mucoromycotina</taxon>
        <taxon>Mucoromycetes</taxon>
        <taxon>Mucorales</taxon>
        <taxon>Cunninghamellaceae</taxon>
        <taxon>Absidia</taxon>
    </lineage>
</organism>
<gene>
    <name evidence="14" type="primary">ABSGL_14113.1 scaffold 14385</name>
</gene>
<dbReference type="NCBIfam" id="NF003276">
    <property type="entry name" value="PRK04266.1-2"/>
    <property type="match status" value="1"/>
</dbReference>
<dbReference type="GO" id="GO:0000452">
    <property type="term" value="P:snoRNA guided rRNA 2'-O-methylation"/>
    <property type="evidence" value="ECO:0007669"/>
    <property type="project" value="UniProtKB-ARBA"/>
</dbReference>
<dbReference type="InterPro" id="IPR029063">
    <property type="entry name" value="SAM-dependent_MTases_sf"/>
</dbReference>
<dbReference type="Gene3D" id="3.40.50.150">
    <property type="entry name" value="Vaccinia Virus protein VP39"/>
    <property type="match status" value="1"/>
</dbReference>
<dbReference type="EMBL" id="LT554895">
    <property type="protein sequence ID" value="SAM08450.1"/>
    <property type="molecule type" value="Genomic_DNA"/>
</dbReference>
<dbReference type="FunCoup" id="A0A168SHN6">
    <property type="interactions" value="636"/>
</dbReference>
<dbReference type="FunFam" id="3.30.200.20:FF:000056">
    <property type="entry name" value="Fibrillarin like 1"/>
    <property type="match status" value="1"/>
</dbReference>
<evidence type="ECO:0000256" key="7">
    <source>
        <dbReference type="ARBA" id="ARBA00022691"/>
    </source>
</evidence>
<evidence type="ECO:0000256" key="1">
    <source>
        <dbReference type="ARBA" id="ARBA00004604"/>
    </source>
</evidence>
<dbReference type="SUPFAM" id="SSF53335">
    <property type="entry name" value="S-adenosyl-L-methionine-dependent methyltransferases"/>
    <property type="match status" value="1"/>
</dbReference>
<protein>
    <recommendedName>
        <fullName evidence="3">rRNA 2'-O-methyltransferase fibrillarin</fullName>
    </recommendedName>
    <alternativeName>
        <fullName evidence="11">Histone-glutamine methyltransferase</fullName>
    </alternativeName>
</protein>
<dbReference type="GO" id="GO:0000494">
    <property type="term" value="P:box C/D sno(s)RNA 3'-end processing"/>
    <property type="evidence" value="ECO:0007669"/>
    <property type="project" value="TreeGrafter"/>
</dbReference>
<dbReference type="Gene3D" id="3.30.200.20">
    <property type="entry name" value="Phosphorylase Kinase, domain 1"/>
    <property type="match status" value="1"/>
</dbReference>
<keyword evidence="5" id="KW-0489">Methyltransferase</keyword>
<keyword evidence="9" id="KW-0539">Nucleus</keyword>
<evidence type="ECO:0000256" key="6">
    <source>
        <dbReference type="ARBA" id="ARBA00022679"/>
    </source>
</evidence>
<evidence type="ECO:0000256" key="2">
    <source>
        <dbReference type="ARBA" id="ARBA00010632"/>
    </source>
</evidence>
<dbReference type="GO" id="GO:0003723">
    <property type="term" value="F:RNA binding"/>
    <property type="evidence" value="ECO:0007669"/>
    <property type="project" value="UniProtKB-KW"/>
</dbReference>
<dbReference type="SMART" id="SM01206">
    <property type="entry name" value="Fibrillarin"/>
    <property type="match status" value="1"/>
</dbReference>
<dbReference type="GO" id="GO:1990259">
    <property type="term" value="F:histone H2AQ104 methyltransferase activity"/>
    <property type="evidence" value="ECO:0007669"/>
    <property type="project" value="TreeGrafter"/>
</dbReference>
<dbReference type="OMA" id="HARFNGC"/>
<dbReference type="InterPro" id="IPR020813">
    <property type="entry name" value="Fibrillarin_CS"/>
</dbReference>
<evidence type="ECO:0000313" key="15">
    <source>
        <dbReference type="Proteomes" id="UP000078561"/>
    </source>
</evidence>
<dbReference type="HAMAP" id="MF_00351">
    <property type="entry name" value="RNA_methyltransf_FlpA"/>
    <property type="match status" value="1"/>
</dbReference>
<feature type="region of interest" description="Disordered" evidence="13">
    <location>
        <begin position="1"/>
        <end position="100"/>
    </location>
</feature>
<proteinExistence type="inferred from homology"/>
<evidence type="ECO:0000256" key="12">
    <source>
        <dbReference type="ARBA" id="ARBA00047568"/>
    </source>
</evidence>
<keyword evidence="7" id="KW-0949">S-adenosyl-L-methionine</keyword>
<evidence type="ECO:0000256" key="5">
    <source>
        <dbReference type="ARBA" id="ARBA00022603"/>
    </source>
</evidence>
<dbReference type="PROSITE" id="PS00566">
    <property type="entry name" value="FIBRILLARIN"/>
    <property type="match status" value="1"/>
</dbReference>
<dbReference type="CDD" id="cd02440">
    <property type="entry name" value="AdoMet_MTases"/>
    <property type="match status" value="1"/>
</dbReference>
<dbReference type="Proteomes" id="UP000078561">
    <property type="component" value="Unassembled WGS sequence"/>
</dbReference>
<dbReference type="AlphaFoldDB" id="A0A168SHN6"/>
<dbReference type="GO" id="GO:0008649">
    <property type="term" value="F:rRNA methyltransferase activity"/>
    <property type="evidence" value="ECO:0007669"/>
    <property type="project" value="TreeGrafter"/>
</dbReference>
<dbReference type="PANTHER" id="PTHR10335">
    <property type="entry name" value="RRNA 2-O-METHYLTRANSFERASE FIBRILLARIN"/>
    <property type="match status" value="1"/>
</dbReference>
<keyword evidence="10" id="KW-0687">Ribonucleoprotein</keyword>
<keyword evidence="4" id="KW-0698">rRNA processing</keyword>
<dbReference type="InterPro" id="IPR000692">
    <property type="entry name" value="Fibrillarin"/>
</dbReference>
<dbReference type="FunFam" id="3.40.50.150:FF:000001">
    <property type="entry name" value="Fibrillarin like 1"/>
    <property type="match status" value="1"/>
</dbReference>
<dbReference type="STRING" id="4829.A0A168SHN6"/>
<evidence type="ECO:0000256" key="9">
    <source>
        <dbReference type="ARBA" id="ARBA00023242"/>
    </source>
</evidence>
<dbReference type="InParanoid" id="A0A168SHN6"/>
<evidence type="ECO:0000256" key="4">
    <source>
        <dbReference type="ARBA" id="ARBA00022552"/>
    </source>
</evidence>
<accession>A0A168SHN6</accession>
<comment type="catalytic activity">
    <reaction evidence="12">
        <text>L-glutaminyl-[histone H2A] + S-adenosyl-L-methionine = N(5)-methyl-L-glutaminyl-[histone H2A] + S-adenosyl-L-homocysteine + H(+)</text>
        <dbReference type="Rhea" id="RHEA:50904"/>
        <dbReference type="Rhea" id="RHEA-COMP:12837"/>
        <dbReference type="Rhea" id="RHEA-COMP:12839"/>
        <dbReference type="ChEBI" id="CHEBI:15378"/>
        <dbReference type="ChEBI" id="CHEBI:30011"/>
        <dbReference type="ChEBI" id="CHEBI:57856"/>
        <dbReference type="ChEBI" id="CHEBI:59789"/>
        <dbReference type="ChEBI" id="CHEBI:61891"/>
    </reaction>
</comment>
<dbReference type="PRINTS" id="PR00052">
    <property type="entry name" value="FIBRILLARIN"/>
</dbReference>
<name>A0A168SHN6_ABSGL</name>
<reference evidence="14" key="1">
    <citation type="submission" date="2016-04" db="EMBL/GenBank/DDBJ databases">
        <authorList>
            <person name="Evans L.H."/>
            <person name="Alamgir A."/>
            <person name="Owens N."/>
            <person name="Weber N.D."/>
            <person name="Virtaneva K."/>
            <person name="Barbian K."/>
            <person name="Babar A."/>
            <person name="Rosenke K."/>
        </authorList>
    </citation>
    <scope>NUCLEOTIDE SEQUENCE [LARGE SCALE GENOMIC DNA]</scope>
    <source>
        <strain evidence="14">CBS 101.48</strain>
    </source>
</reference>
<dbReference type="Pfam" id="PF01269">
    <property type="entry name" value="Fibrillarin"/>
    <property type="match status" value="1"/>
</dbReference>
<evidence type="ECO:0000256" key="13">
    <source>
        <dbReference type="SAM" id="MobiDB-lite"/>
    </source>
</evidence>
<sequence length="332" mass="34455">MAFEGRGGGRGGAARGGGRGGFGGGRGGGRGGFGGDRGGRGGGRGGFGGGRGGGRGGFGGDRGGRGGARGGARGGRGGARGGARGGRGGAAGGARGGSKVIIEPHRHEGIFIARGKEDLLVTKNLVPGESVYGEKRISVDGPENTKIEYRVWNPFRSKIAAAVLGGVDHLHIAPGKKVLYLGAASGTSVSHVADVVGPTGAVYGVEFSHRSGRDLINMAKKRTNVVPIIEDARHPHKYRMLVPMVDVIFADVAQPDQARIITLNAHHFLKNNGHIVISIKASCIDSTVDAATVFAREVKKLQEERVKPQEQLTLEPYERDHAVVVGRYVRNK</sequence>
<evidence type="ECO:0000313" key="14">
    <source>
        <dbReference type="EMBL" id="SAM08450.1"/>
    </source>
</evidence>
<comment type="subcellular location">
    <subcellularLocation>
        <location evidence="1">Nucleus</location>
        <location evidence="1">Nucleolus</location>
    </subcellularLocation>
</comment>
<keyword evidence="6" id="KW-0808">Transferase</keyword>